<proteinExistence type="predicted"/>
<protein>
    <submittedName>
        <fullName evidence="2">Uncharacterized protein</fullName>
    </submittedName>
</protein>
<accession>A0A9Q1DF28</accession>
<evidence type="ECO:0000313" key="2">
    <source>
        <dbReference type="EMBL" id="KAJ8268296.1"/>
    </source>
</evidence>
<evidence type="ECO:0000256" key="1">
    <source>
        <dbReference type="SAM" id="MobiDB-lite"/>
    </source>
</evidence>
<evidence type="ECO:0000313" key="3">
    <source>
        <dbReference type="Proteomes" id="UP001152803"/>
    </source>
</evidence>
<reference evidence="2" key="1">
    <citation type="journal article" date="2023" name="Science">
        <title>Genome structures resolve the early diversification of teleost fishes.</title>
        <authorList>
            <person name="Parey E."/>
            <person name="Louis A."/>
            <person name="Montfort J."/>
            <person name="Bouchez O."/>
            <person name="Roques C."/>
            <person name="Iampietro C."/>
            <person name="Lluch J."/>
            <person name="Castinel A."/>
            <person name="Donnadieu C."/>
            <person name="Desvignes T."/>
            <person name="Floi Bucao C."/>
            <person name="Jouanno E."/>
            <person name="Wen M."/>
            <person name="Mejri S."/>
            <person name="Dirks R."/>
            <person name="Jansen H."/>
            <person name="Henkel C."/>
            <person name="Chen W.J."/>
            <person name="Zahm M."/>
            <person name="Cabau C."/>
            <person name="Klopp C."/>
            <person name="Thompson A.W."/>
            <person name="Robinson-Rechavi M."/>
            <person name="Braasch I."/>
            <person name="Lecointre G."/>
            <person name="Bobe J."/>
            <person name="Postlethwait J.H."/>
            <person name="Berthelot C."/>
            <person name="Roest Crollius H."/>
            <person name="Guiguen Y."/>
        </authorList>
    </citation>
    <scope>NUCLEOTIDE SEQUENCE</scope>
    <source>
        <strain evidence="2">Concon-B</strain>
    </source>
</reference>
<gene>
    <name evidence="2" type="ORF">COCON_G00134680</name>
</gene>
<name>A0A9Q1DF28_CONCO</name>
<feature type="region of interest" description="Disordered" evidence="1">
    <location>
        <begin position="55"/>
        <end position="78"/>
    </location>
</feature>
<dbReference type="AlphaFoldDB" id="A0A9Q1DF28"/>
<sequence length="85" mass="9177">MGVWRGTASVKNGIRTLLQGSTGFTGRTFVFCFGLGCVGLPSTGPFLHKKLLPSGSSRKNSAYSEETRWPYTTDGENGNTVFVLE</sequence>
<feature type="compositionally biased region" description="Polar residues" evidence="1">
    <location>
        <begin position="55"/>
        <end position="64"/>
    </location>
</feature>
<keyword evidence="3" id="KW-1185">Reference proteome</keyword>
<dbReference type="EMBL" id="JAFJMO010000009">
    <property type="protein sequence ID" value="KAJ8268296.1"/>
    <property type="molecule type" value="Genomic_DNA"/>
</dbReference>
<organism evidence="2 3">
    <name type="scientific">Conger conger</name>
    <name type="common">Conger eel</name>
    <name type="synonym">Muraena conger</name>
    <dbReference type="NCBI Taxonomy" id="82655"/>
    <lineage>
        <taxon>Eukaryota</taxon>
        <taxon>Metazoa</taxon>
        <taxon>Chordata</taxon>
        <taxon>Craniata</taxon>
        <taxon>Vertebrata</taxon>
        <taxon>Euteleostomi</taxon>
        <taxon>Actinopterygii</taxon>
        <taxon>Neopterygii</taxon>
        <taxon>Teleostei</taxon>
        <taxon>Anguilliformes</taxon>
        <taxon>Congridae</taxon>
        <taxon>Conger</taxon>
    </lineage>
</organism>
<comment type="caution">
    <text evidence="2">The sequence shown here is derived from an EMBL/GenBank/DDBJ whole genome shotgun (WGS) entry which is preliminary data.</text>
</comment>
<dbReference type="Proteomes" id="UP001152803">
    <property type="component" value="Unassembled WGS sequence"/>
</dbReference>